<keyword evidence="9" id="KW-1185">Reference proteome</keyword>
<dbReference type="PANTHER" id="PTHR13477:SF0">
    <property type="entry name" value="LARGE RIBOSOMAL SUBUNIT PROTEIN ML49"/>
    <property type="match status" value="1"/>
</dbReference>
<evidence type="ECO:0000313" key="9">
    <source>
        <dbReference type="Proteomes" id="UP000044602"/>
    </source>
</evidence>
<keyword evidence="4" id="KW-0496">Mitochondrion</keyword>
<evidence type="ECO:0000313" key="10">
    <source>
        <dbReference type="Proteomes" id="UP000045706"/>
    </source>
</evidence>
<accession>A0A0G4LWT0</accession>
<evidence type="ECO:0000256" key="3">
    <source>
        <dbReference type="ARBA" id="ARBA00022980"/>
    </source>
</evidence>
<dbReference type="Gene3D" id="3.30.780.10">
    <property type="entry name" value="SUI1-like domain"/>
    <property type="match status" value="1"/>
</dbReference>
<dbReference type="GO" id="GO:0003735">
    <property type="term" value="F:structural constituent of ribosome"/>
    <property type="evidence" value="ECO:0007669"/>
    <property type="project" value="InterPro"/>
</dbReference>
<name>A0A0G4LWT0_VERLO</name>
<dbReference type="AlphaFoldDB" id="A0A0G4LWT0"/>
<comment type="similarity">
    <text evidence="2">Belongs to the mitochondrion-specific ribosomal protein mL49 family.</text>
</comment>
<proteinExistence type="inferred from homology"/>
<gene>
    <name evidence="7" type="ORF">BN1708_014541</name>
    <name evidence="8" type="ORF">BN1723_008277</name>
</gene>
<evidence type="ECO:0000256" key="5">
    <source>
        <dbReference type="ARBA" id="ARBA00023274"/>
    </source>
</evidence>
<sequence length="164" mass="17974">MSALIARALRARSPVISPSRTAFFVRFVTTVHESSTSIAVETTIPPSKPMTGSTIVRNATEFSKTSERAYLVDLTPSKNYPVYPRTKSAGQSKFTVIKRIAGDKRAFAQDLANATGLPREDITISPVTDHVQIKGLHVTEIKKWLADEFGDPHKPTTSFEVSSP</sequence>
<dbReference type="GO" id="GO:0005762">
    <property type="term" value="C:mitochondrial large ribosomal subunit"/>
    <property type="evidence" value="ECO:0007669"/>
    <property type="project" value="TreeGrafter"/>
</dbReference>
<organism evidence="7 9">
    <name type="scientific">Verticillium longisporum</name>
    <name type="common">Verticillium dahliae var. longisporum</name>
    <dbReference type="NCBI Taxonomy" id="100787"/>
    <lineage>
        <taxon>Eukaryota</taxon>
        <taxon>Fungi</taxon>
        <taxon>Dikarya</taxon>
        <taxon>Ascomycota</taxon>
        <taxon>Pezizomycotina</taxon>
        <taxon>Sordariomycetes</taxon>
        <taxon>Hypocreomycetidae</taxon>
        <taxon>Glomerellales</taxon>
        <taxon>Plectosphaerellaceae</taxon>
        <taxon>Verticillium</taxon>
    </lineage>
</organism>
<dbReference type="STRING" id="100787.A0A0G4LWT0"/>
<dbReference type="Proteomes" id="UP000045706">
    <property type="component" value="Unassembled WGS sequence"/>
</dbReference>
<comment type="subcellular location">
    <subcellularLocation>
        <location evidence="1">Mitochondrion</location>
    </subcellularLocation>
</comment>
<keyword evidence="5" id="KW-0687">Ribonucleoprotein</keyword>
<evidence type="ECO:0000256" key="1">
    <source>
        <dbReference type="ARBA" id="ARBA00004173"/>
    </source>
</evidence>
<dbReference type="Proteomes" id="UP000044602">
    <property type="component" value="Unassembled WGS sequence"/>
</dbReference>
<evidence type="ECO:0000313" key="8">
    <source>
        <dbReference type="EMBL" id="CRK48919.1"/>
    </source>
</evidence>
<evidence type="ECO:0000256" key="6">
    <source>
        <dbReference type="ARBA" id="ARBA00035191"/>
    </source>
</evidence>
<dbReference type="SMR" id="A0A0G4LWT0"/>
<evidence type="ECO:0000256" key="2">
    <source>
        <dbReference type="ARBA" id="ARBA00005677"/>
    </source>
</evidence>
<dbReference type="PANTHER" id="PTHR13477">
    <property type="entry name" value="MITOCHONDRIAL 39S RIBOSOMAL PROTEIN L49"/>
    <property type="match status" value="1"/>
</dbReference>
<dbReference type="EMBL" id="CVQI01038050">
    <property type="protein sequence ID" value="CRK48919.1"/>
    <property type="molecule type" value="Genomic_DNA"/>
</dbReference>
<keyword evidence="3" id="KW-0689">Ribosomal protein</keyword>
<dbReference type="InterPro" id="IPR007740">
    <property type="entry name" value="Ribosomal_mL49"/>
</dbReference>
<dbReference type="GO" id="GO:0006412">
    <property type="term" value="P:translation"/>
    <property type="evidence" value="ECO:0007669"/>
    <property type="project" value="InterPro"/>
</dbReference>
<reference evidence="9 10" key="1">
    <citation type="submission" date="2015-05" db="EMBL/GenBank/DDBJ databases">
        <authorList>
            <person name="Fogelqvist Johan"/>
        </authorList>
    </citation>
    <scope>NUCLEOTIDE SEQUENCE [LARGE SCALE GENOMIC DNA]</scope>
    <source>
        <strain evidence="7">VL1</strain>
        <strain evidence="8">VL2</strain>
    </source>
</reference>
<dbReference type="EMBL" id="CVQH01020196">
    <property type="protein sequence ID" value="CRK26533.1"/>
    <property type="molecule type" value="Genomic_DNA"/>
</dbReference>
<evidence type="ECO:0000256" key="4">
    <source>
        <dbReference type="ARBA" id="ARBA00023128"/>
    </source>
</evidence>
<protein>
    <recommendedName>
        <fullName evidence="6">Large ribosomal subunit protein mL49</fullName>
    </recommendedName>
</protein>
<dbReference type="Pfam" id="PF05046">
    <property type="entry name" value="Img2"/>
    <property type="match status" value="1"/>
</dbReference>
<evidence type="ECO:0000313" key="7">
    <source>
        <dbReference type="EMBL" id="CRK26533.1"/>
    </source>
</evidence>